<dbReference type="Pfam" id="PF02272">
    <property type="entry name" value="DHHA1"/>
    <property type="match status" value="1"/>
</dbReference>
<dbReference type="InterPro" id="IPR038763">
    <property type="entry name" value="DHH_sf"/>
</dbReference>
<evidence type="ECO:0000259" key="7">
    <source>
        <dbReference type="Pfam" id="PF02272"/>
    </source>
</evidence>
<dbReference type="PANTHER" id="PTHR30255:SF2">
    <property type="entry name" value="SINGLE-STRANDED-DNA-SPECIFIC EXONUCLEASE RECJ"/>
    <property type="match status" value="1"/>
</dbReference>
<sequence>MTDDLAGYPPLLATLLRKRGITNTAEAEVFLNPSYERDIGDPFGILNMERAVERIFSAMERNESIVVYGDYDCDGIPGSVVLHDMLKKFEYPHFKNYIPHRHEEGYGLNLNAVEKFADEGVKLIITVDCGIADVVSVTRAQELGVDVIVTDHHLPQEVLPPAYTILNSKQEGDTYPDNMLCGAGVAWKLSQALIARAPAELRAKIPEGFEKWLLDMAGLSTIADMVPLKKENRALAYFGLKVLRKSKRPGLKILLQKAGVSQAYLAEDDVGFMIAPRINAASRMSTPFEAFELLSTTDPARAEHLANHLNSLNDTRKGIVATMIKEARHNLEMRELRKVIVVGNPLWRPGVLGLAANKLMEDYGRPAFVWGRAESEHIKGSCRSDGSINVVKLMTSVREGFFLNVGGHEYSGGFSVSHENVHFLEDAILEAYERLEKKTADDRAIIADAELTIDDVAWKTWDVVEKLAPFGVENPKPIFVLKGIEVFEVRMFGKEKNHLELSFRNGRGQKVSAIGFFATDESFKVKPVAGARIDLYATLEKSMFRGRPELRLRIMDVM</sequence>
<evidence type="ECO:0000259" key="6">
    <source>
        <dbReference type="Pfam" id="PF01368"/>
    </source>
</evidence>
<dbReference type="GO" id="GO:0003676">
    <property type="term" value="F:nucleic acid binding"/>
    <property type="evidence" value="ECO:0007669"/>
    <property type="project" value="InterPro"/>
</dbReference>
<protein>
    <recommendedName>
        <fullName evidence="2">Single-stranded-DNA-specific exonuclease RecJ</fullName>
    </recommendedName>
</protein>
<evidence type="ECO:0000256" key="3">
    <source>
        <dbReference type="ARBA" id="ARBA00022722"/>
    </source>
</evidence>
<dbReference type="InterPro" id="IPR001667">
    <property type="entry name" value="DDH_dom"/>
</dbReference>
<dbReference type="STRING" id="1802730.A2591_01070"/>
<dbReference type="Pfam" id="PF17768">
    <property type="entry name" value="RecJ_OB"/>
    <property type="match status" value="1"/>
</dbReference>
<keyword evidence="4" id="KW-0378">Hydrolase</keyword>
<evidence type="ECO:0000256" key="2">
    <source>
        <dbReference type="ARBA" id="ARBA00019841"/>
    </source>
</evidence>
<keyword evidence="5 9" id="KW-0269">Exonuclease</keyword>
<proteinExistence type="inferred from homology"/>
<comment type="similarity">
    <text evidence="1">Belongs to the RecJ family.</text>
</comment>
<dbReference type="Proteomes" id="UP000178168">
    <property type="component" value="Unassembled WGS sequence"/>
</dbReference>
<gene>
    <name evidence="9" type="ORF">A2591_01070</name>
</gene>
<dbReference type="GO" id="GO:0006281">
    <property type="term" value="P:DNA repair"/>
    <property type="evidence" value="ECO:0007669"/>
    <property type="project" value="InterPro"/>
</dbReference>
<comment type="caution">
    <text evidence="9">The sequence shown here is derived from an EMBL/GenBank/DDBJ whole genome shotgun (WGS) entry which is preliminary data.</text>
</comment>
<name>A0A1G2SIQ5_9BACT</name>
<dbReference type="EMBL" id="MHUZ01000034">
    <property type="protein sequence ID" value="OHA84900.1"/>
    <property type="molecule type" value="Genomic_DNA"/>
</dbReference>
<dbReference type="Gene3D" id="2.40.50.460">
    <property type="match status" value="1"/>
</dbReference>
<feature type="domain" description="RecJ OB" evidence="8">
    <location>
        <begin position="448"/>
        <end position="556"/>
    </location>
</feature>
<dbReference type="InterPro" id="IPR051673">
    <property type="entry name" value="SSDNA_exonuclease_RecJ"/>
</dbReference>
<organism evidence="9 10">
    <name type="scientific">Candidatus Yonathbacteria bacterium RIFOXYD1_FULL_52_36</name>
    <dbReference type="NCBI Taxonomy" id="1802730"/>
    <lineage>
        <taxon>Bacteria</taxon>
        <taxon>Candidatus Yonathiibacteriota</taxon>
    </lineage>
</organism>
<evidence type="ECO:0000313" key="9">
    <source>
        <dbReference type="EMBL" id="OHA84900.1"/>
    </source>
</evidence>
<evidence type="ECO:0000313" key="10">
    <source>
        <dbReference type="Proteomes" id="UP000178168"/>
    </source>
</evidence>
<dbReference type="GO" id="GO:0006310">
    <property type="term" value="P:DNA recombination"/>
    <property type="evidence" value="ECO:0007669"/>
    <property type="project" value="InterPro"/>
</dbReference>
<dbReference type="InterPro" id="IPR003156">
    <property type="entry name" value="DHHA1_dom"/>
</dbReference>
<evidence type="ECO:0000256" key="5">
    <source>
        <dbReference type="ARBA" id="ARBA00022839"/>
    </source>
</evidence>
<keyword evidence="3" id="KW-0540">Nuclease</keyword>
<evidence type="ECO:0000256" key="4">
    <source>
        <dbReference type="ARBA" id="ARBA00022801"/>
    </source>
</evidence>
<dbReference type="AlphaFoldDB" id="A0A1G2SIQ5"/>
<accession>A0A1G2SIQ5</accession>
<reference evidence="9 10" key="1">
    <citation type="journal article" date="2016" name="Nat. Commun.">
        <title>Thousands of microbial genomes shed light on interconnected biogeochemical processes in an aquifer system.</title>
        <authorList>
            <person name="Anantharaman K."/>
            <person name="Brown C.T."/>
            <person name="Hug L.A."/>
            <person name="Sharon I."/>
            <person name="Castelle C.J."/>
            <person name="Probst A.J."/>
            <person name="Thomas B.C."/>
            <person name="Singh A."/>
            <person name="Wilkins M.J."/>
            <person name="Karaoz U."/>
            <person name="Brodie E.L."/>
            <person name="Williams K.H."/>
            <person name="Hubbard S.S."/>
            <person name="Banfield J.F."/>
        </authorList>
    </citation>
    <scope>NUCLEOTIDE SEQUENCE [LARGE SCALE GENOMIC DNA]</scope>
</reference>
<dbReference type="SUPFAM" id="SSF64182">
    <property type="entry name" value="DHH phosphoesterases"/>
    <property type="match status" value="1"/>
</dbReference>
<feature type="domain" description="DDH" evidence="6">
    <location>
        <begin position="64"/>
        <end position="196"/>
    </location>
</feature>
<evidence type="ECO:0000256" key="1">
    <source>
        <dbReference type="ARBA" id="ARBA00005915"/>
    </source>
</evidence>
<evidence type="ECO:0000259" key="8">
    <source>
        <dbReference type="Pfam" id="PF17768"/>
    </source>
</evidence>
<dbReference type="PANTHER" id="PTHR30255">
    <property type="entry name" value="SINGLE-STRANDED-DNA-SPECIFIC EXONUCLEASE RECJ"/>
    <property type="match status" value="1"/>
</dbReference>
<dbReference type="Pfam" id="PF01368">
    <property type="entry name" value="DHH"/>
    <property type="match status" value="1"/>
</dbReference>
<dbReference type="InterPro" id="IPR041122">
    <property type="entry name" value="RecJ_OB"/>
</dbReference>
<dbReference type="GO" id="GO:0008409">
    <property type="term" value="F:5'-3' exonuclease activity"/>
    <property type="evidence" value="ECO:0007669"/>
    <property type="project" value="InterPro"/>
</dbReference>
<dbReference type="InterPro" id="IPR004610">
    <property type="entry name" value="RecJ"/>
</dbReference>
<feature type="domain" description="DHHA1" evidence="7">
    <location>
        <begin position="339"/>
        <end position="429"/>
    </location>
</feature>
<dbReference type="NCBIfam" id="TIGR00644">
    <property type="entry name" value="recJ"/>
    <property type="match status" value="1"/>
</dbReference>
<dbReference type="Gene3D" id="3.90.1640.30">
    <property type="match status" value="1"/>
</dbReference>